<keyword evidence="1" id="KW-0472">Membrane</keyword>
<dbReference type="EMBL" id="CADCUR010000218">
    <property type="protein sequence ID" value="CAA9411946.1"/>
    <property type="molecule type" value="Genomic_DNA"/>
</dbReference>
<organism evidence="2">
    <name type="scientific">uncultured Pyrinomonadaceae bacterium</name>
    <dbReference type="NCBI Taxonomy" id="2283094"/>
    <lineage>
        <taxon>Bacteria</taxon>
        <taxon>Pseudomonadati</taxon>
        <taxon>Acidobacteriota</taxon>
        <taxon>Blastocatellia</taxon>
        <taxon>Blastocatellales</taxon>
        <taxon>Pyrinomonadaceae</taxon>
        <taxon>environmental samples</taxon>
    </lineage>
</organism>
<feature type="transmembrane region" description="Helical" evidence="1">
    <location>
        <begin position="34"/>
        <end position="51"/>
    </location>
</feature>
<sequence>MSPTVPIGQISLIAFDRFRRAVEICSGIDDRKTLYYLIGALYFLLAVGPKVNEMNFRDIETPTTIFIFLYIFIGMFPHHLKSLDFRGMVKPAKEEEKELANNKTAR</sequence>
<protein>
    <submittedName>
        <fullName evidence="2">Uncharacterized protein</fullName>
    </submittedName>
</protein>
<evidence type="ECO:0000256" key="1">
    <source>
        <dbReference type="SAM" id="Phobius"/>
    </source>
</evidence>
<feature type="transmembrane region" description="Helical" evidence="1">
    <location>
        <begin position="63"/>
        <end position="80"/>
    </location>
</feature>
<proteinExistence type="predicted"/>
<evidence type="ECO:0000313" key="2">
    <source>
        <dbReference type="EMBL" id="CAA9411946.1"/>
    </source>
</evidence>
<name>A0A6J4PCE3_9BACT</name>
<accession>A0A6J4PCE3</accession>
<keyword evidence="1" id="KW-1133">Transmembrane helix</keyword>
<gene>
    <name evidence="2" type="ORF">AVDCRST_MAG74-2338</name>
</gene>
<dbReference type="AlphaFoldDB" id="A0A6J4PCE3"/>
<reference evidence="2" key="1">
    <citation type="submission" date="2020-02" db="EMBL/GenBank/DDBJ databases">
        <authorList>
            <person name="Meier V. D."/>
        </authorList>
    </citation>
    <scope>NUCLEOTIDE SEQUENCE</scope>
    <source>
        <strain evidence="2">AVDCRST_MAG74</strain>
    </source>
</reference>
<keyword evidence="1" id="KW-0812">Transmembrane</keyword>